<feature type="chain" id="PRO_5020574203" evidence="2">
    <location>
        <begin position="22"/>
        <end position="135"/>
    </location>
</feature>
<keyword evidence="2" id="KW-0732">Signal</keyword>
<reference evidence="3 4" key="1">
    <citation type="submission" date="2018-10" db="EMBL/GenBank/DDBJ databases">
        <title>Pseudomonas leptonychotis sp. nov., isolated from Weddell seals in Antarctica.</title>
        <authorList>
            <person name="Novakova D."/>
            <person name="Svec P."/>
            <person name="Kralova S."/>
            <person name="Kristofova L."/>
            <person name="Zeman M."/>
            <person name="Pantucek R."/>
            <person name="Maslanova I."/>
            <person name="Sedlacek I."/>
        </authorList>
    </citation>
    <scope>NUCLEOTIDE SEQUENCE [LARGE SCALE GENOMIC DNA]</scope>
    <source>
        <strain evidence="3 4">CCM 8849</strain>
    </source>
</reference>
<name>A0A4T2A6K8_9PSED</name>
<feature type="region of interest" description="Disordered" evidence="1">
    <location>
        <begin position="98"/>
        <end position="135"/>
    </location>
</feature>
<sequence>MQPFKALLVALVLGGSAAASAAGNNSQSLTVEPTLEQAPVHAQAWPAIRAVEHAWPQWMHNLTGTVLVLQGARHDLSGCHAPQCTQVSGLPQPMSATFGTYQQAAQQPSAAPQARHASLPWQAQPDARMPQRLSF</sequence>
<gene>
    <name evidence="3" type="ORF">D8779_08265</name>
</gene>
<proteinExistence type="predicted"/>
<dbReference type="EMBL" id="RFLV01000001">
    <property type="protein sequence ID" value="TIH10656.1"/>
    <property type="molecule type" value="Genomic_DNA"/>
</dbReference>
<protein>
    <submittedName>
        <fullName evidence="3">Uncharacterized protein</fullName>
    </submittedName>
</protein>
<evidence type="ECO:0000256" key="1">
    <source>
        <dbReference type="SAM" id="MobiDB-lite"/>
    </source>
</evidence>
<evidence type="ECO:0000313" key="3">
    <source>
        <dbReference type="EMBL" id="TIH10656.1"/>
    </source>
</evidence>
<dbReference type="Proteomes" id="UP000307541">
    <property type="component" value="Unassembled WGS sequence"/>
</dbReference>
<feature type="compositionally biased region" description="Low complexity" evidence="1">
    <location>
        <begin position="102"/>
        <end position="114"/>
    </location>
</feature>
<keyword evidence="4" id="KW-1185">Reference proteome</keyword>
<organism evidence="3 4">
    <name type="scientific">Pseudomonas leptonychotis</name>
    <dbReference type="NCBI Taxonomy" id="2448482"/>
    <lineage>
        <taxon>Bacteria</taxon>
        <taxon>Pseudomonadati</taxon>
        <taxon>Pseudomonadota</taxon>
        <taxon>Gammaproteobacteria</taxon>
        <taxon>Pseudomonadales</taxon>
        <taxon>Pseudomonadaceae</taxon>
        <taxon>Pseudomonas</taxon>
    </lineage>
</organism>
<evidence type="ECO:0000313" key="4">
    <source>
        <dbReference type="Proteomes" id="UP000307541"/>
    </source>
</evidence>
<dbReference type="RefSeq" id="WP_136663935.1">
    <property type="nucleotide sequence ID" value="NZ_RFLV01000001.1"/>
</dbReference>
<dbReference type="AlphaFoldDB" id="A0A4T2A6K8"/>
<comment type="caution">
    <text evidence="3">The sequence shown here is derived from an EMBL/GenBank/DDBJ whole genome shotgun (WGS) entry which is preliminary data.</text>
</comment>
<dbReference type="OrthoDB" id="9942432at2"/>
<feature type="signal peptide" evidence="2">
    <location>
        <begin position="1"/>
        <end position="21"/>
    </location>
</feature>
<accession>A0A4T2A6K8</accession>
<evidence type="ECO:0000256" key="2">
    <source>
        <dbReference type="SAM" id="SignalP"/>
    </source>
</evidence>